<keyword evidence="5" id="KW-0698">rRNA processing</keyword>
<dbReference type="CDD" id="cd18081">
    <property type="entry name" value="RlmH-like"/>
    <property type="match status" value="1"/>
</dbReference>
<evidence type="ECO:0000313" key="7">
    <source>
        <dbReference type="Proteomes" id="UP000013963"/>
    </source>
</evidence>
<evidence type="ECO:0000313" key="6">
    <source>
        <dbReference type="EMBL" id="AGM25808.1"/>
    </source>
</evidence>
<feature type="binding site" evidence="5">
    <location>
        <position position="73"/>
    </location>
    <ligand>
        <name>S-adenosyl-L-methionine</name>
        <dbReference type="ChEBI" id="CHEBI:59789"/>
    </ligand>
</feature>
<dbReference type="HOGENOM" id="CLU_100552_0_0_14"/>
<dbReference type="EMBL" id="CP005078">
    <property type="protein sequence ID" value="AGM25808.1"/>
    <property type="molecule type" value="Genomic_DNA"/>
</dbReference>
<keyword evidence="5" id="KW-0963">Cytoplasm</keyword>
<dbReference type="InterPro" id="IPR029026">
    <property type="entry name" value="tRNA_m1G_MTases_N"/>
</dbReference>
<dbReference type="PANTHER" id="PTHR33603:SF1">
    <property type="entry name" value="RIBOSOMAL RNA LARGE SUBUNIT METHYLTRANSFERASE H"/>
    <property type="match status" value="1"/>
</dbReference>
<dbReference type="PATRIC" id="fig|1276229.3.peg.212"/>
<comment type="catalytic activity">
    <reaction evidence="5">
        <text>pseudouridine(1915) in 23S rRNA + S-adenosyl-L-methionine = N(3)-methylpseudouridine(1915) in 23S rRNA + S-adenosyl-L-homocysteine + H(+)</text>
        <dbReference type="Rhea" id="RHEA:42752"/>
        <dbReference type="Rhea" id="RHEA-COMP:10221"/>
        <dbReference type="Rhea" id="RHEA-COMP:10222"/>
        <dbReference type="ChEBI" id="CHEBI:15378"/>
        <dbReference type="ChEBI" id="CHEBI:57856"/>
        <dbReference type="ChEBI" id="CHEBI:59789"/>
        <dbReference type="ChEBI" id="CHEBI:65314"/>
        <dbReference type="ChEBI" id="CHEBI:74486"/>
        <dbReference type="EC" id="2.1.1.177"/>
    </reaction>
</comment>
<dbReference type="InterPro" id="IPR029028">
    <property type="entry name" value="Alpha/beta_knot_MTases"/>
</dbReference>
<comment type="subcellular location">
    <subcellularLocation>
        <location evidence="5">Cytoplasm</location>
    </subcellularLocation>
</comment>
<dbReference type="SUPFAM" id="SSF75217">
    <property type="entry name" value="alpha/beta knot"/>
    <property type="match status" value="1"/>
</dbReference>
<dbReference type="PIRSF" id="PIRSF004505">
    <property type="entry name" value="MT_bac"/>
    <property type="match status" value="1"/>
</dbReference>
<dbReference type="PANTHER" id="PTHR33603">
    <property type="entry name" value="METHYLTRANSFERASE"/>
    <property type="match status" value="1"/>
</dbReference>
<evidence type="ECO:0000256" key="4">
    <source>
        <dbReference type="ARBA" id="ARBA00038303"/>
    </source>
</evidence>
<accession>R4U5E7</accession>
<organism evidence="6 7">
    <name type="scientific">Spiroplasma syrphidicola EA-1</name>
    <dbReference type="NCBI Taxonomy" id="1276229"/>
    <lineage>
        <taxon>Bacteria</taxon>
        <taxon>Bacillati</taxon>
        <taxon>Mycoplasmatota</taxon>
        <taxon>Mollicutes</taxon>
        <taxon>Entomoplasmatales</taxon>
        <taxon>Spiroplasmataceae</taxon>
        <taxon>Spiroplasma</taxon>
    </lineage>
</organism>
<dbReference type="AlphaFoldDB" id="R4U5E7"/>
<keyword evidence="1 5" id="KW-0489">Methyltransferase</keyword>
<evidence type="ECO:0000256" key="5">
    <source>
        <dbReference type="HAMAP-Rule" id="MF_00658"/>
    </source>
</evidence>
<dbReference type="eggNOG" id="COG1576">
    <property type="taxonomic scope" value="Bacteria"/>
</dbReference>
<proteinExistence type="inferred from homology"/>
<dbReference type="EC" id="2.1.1.177" evidence="5"/>
<gene>
    <name evidence="6" type="primary">yydA</name>
    <name evidence="5" type="synonym">rlmH</name>
    <name evidence="6" type="ORF">SSYRP_v1c02120</name>
</gene>
<keyword evidence="2 5" id="KW-0808">Transferase</keyword>
<dbReference type="Proteomes" id="UP000013963">
    <property type="component" value="Chromosome"/>
</dbReference>
<dbReference type="GO" id="GO:0070038">
    <property type="term" value="F:rRNA (pseudouridine-N3-)-methyltransferase activity"/>
    <property type="evidence" value="ECO:0007669"/>
    <property type="project" value="UniProtKB-UniRule"/>
</dbReference>
<dbReference type="Pfam" id="PF02590">
    <property type="entry name" value="SPOUT_MTase"/>
    <property type="match status" value="1"/>
</dbReference>
<keyword evidence="7" id="KW-1185">Reference proteome</keyword>
<dbReference type="InterPro" id="IPR003742">
    <property type="entry name" value="RlmH-like"/>
</dbReference>
<sequence>MDIKLLVIGNLDKPFLQTGCQLYLERIKMYSKIDVIEIKELVNQPINVLKQNQTKLMIEKLAKSYPDYYKVLLDINGQQIASEQLSAMISEIQTYRQGKLLFIIGPSHGFSEEIRSKVNKIISFGAITLPHQLCRLILLEQVYRAFTIINNEKYHK</sequence>
<dbReference type="Gene3D" id="3.40.1280.10">
    <property type="match status" value="1"/>
</dbReference>
<comment type="subunit">
    <text evidence="5">Homodimer.</text>
</comment>
<dbReference type="HAMAP" id="MF_00658">
    <property type="entry name" value="23SrRNA_methyltr_H"/>
    <property type="match status" value="1"/>
</dbReference>
<keyword evidence="3 5" id="KW-0949">S-adenosyl-L-methionine</keyword>
<dbReference type="RefSeq" id="WP_016340467.1">
    <property type="nucleotide sequence ID" value="NC_021284.1"/>
</dbReference>
<evidence type="ECO:0000256" key="2">
    <source>
        <dbReference type="ARBA" id="ARBA00022679"/>
    </source>
</evidence>
<comment type="similarity">
    <text evidence="4 5">Belongs to the RNA methyltransferase RlmH family.</text>
</comment>
<comment type="function">
    <text evidence="5">Specifically methylates the pseudouridine at position 1915 (m3Psi1915) in 23S rRNA.</text>
</comment>
<dbReference type="GO" id="GO:0005737">
    <property type="term" value="C:cytoplasm"/>
    <property type="evidence" value="ECO:0007669"/>
    <property type="project" value="UniProtKB-SubCell"/>
</dbReference>
<dbReference type="OrthoDB" id="9806643at2"/>
<evidence type="ECO:0000256" key="1">
    <source>
        <dbReference type="ARBA" id="ARBA00022603"/>
    </source>
</evidence>
<name>R4U5E7_9MOLU</name>
<feature type="binding site" evidence="5">
    <location>
        <begin position="124"/>
        <end position="129"/>
    </location>
    <ligand>
        <name>S-adenosyl-L-methionine</name>
        <dbReference type="ChEBI" id="CHEBI:59789"/>
    </ligand>
</feature>
<dbReference type="STRING" id="1276229.SSYRP_v1c02120"/>
<protein>
    <recommendedName>
        <fullName evidence="5">Ribosomal RNA large subunit methyltransferase H</fullName>
        <ecNumber evidence="5">2.1.1.177</ecNumber>
    </recommendedName>
    <alternativeName>
        <fullName evidence="5">23S rRNA (pseudouridine1915-N3)-methyltransferase</fullName>
    </alternativeName>
    <alternativeName>
        <fullName evidence="5">23S rRNA m3Psi1915 methyltransferase</fullName>
    </alternativeName>
    <alternativeName>
        <fullName evidence="5">rRNA (pseudouridine-N3-)-methyltransferase RlmH</fullName>
    </alternativeName>
</protein>
<feature type="binding site" evidence="5">
    <location>
        <position position="105"/>
    </location>
    <ligand>
        <name>S-adenosyl-L-methionine</name>
        <dbReference type="ChEBI" id="CHEBI:59789"/>
    </ligand>
</feature>
<reference evidence="6 7" key="1">
    <citation type="journal article" date="2013" name="Genome Biol. Evol.">
        <title>Complete genomes of two dipteran-associated spiroplasmas provided insights into the origin, dynamics, and impacts of viral invasion in spiroplasma.</title>
        <authorList>
            <person name="Ku C."/>
            <person name="Lo W.S."/>
            <person name="Chen L.L."/>
            <person name="Kuo C.H."/>
        </authorList>
    </citation>
    <scope>NUCLEOTIDE SEQUENCE [LARGE SCALE GENOMIC DNA]</scope>
    <source>
        <strain evidence="6">EA-1</strain>
    </source>
</reference>
<evidence type="ECO:0000256" key="3">
    <source>
        <dbReference type="ARBA" id="ARBA00022691"/>
    </source>
</evidence>
<dbReference type="KEGG" id="ssyr:SSYRP_v1c02120"/>